<reference evidence="8" key="1">
    <citation type="submission" date="2021-01" db="UniProtKB">
        <authorList>
            <consortium name="EnsemblPlants"/>
        </authorList>
    </citation>
    <scope>IDENTIFICATION</scope>
</reference>
<dbReference type="PRINTS" id="PR00364">
    <property type="entry name" value="DISEASERSIST"/>
</dbReference>
<dbReference type="Gene3D" id="1.10.8.430">
    <property type="entry name" value="Helical domain of apoptotic protease-activating factors"/>
    <property type="match status" value="1"/>
</dbReference>
<dbReference type="OMA" id="KETASEW"/>
<feature type="domain" description="NB-ARC" evidence="5">
    <location>
        <begin position="253"/>
        <end position="377"/>
    </location>
</feature>
<evidence type="ECO:0000256" key="3">
    <source>
        <dbReference type="ARBA" id="ARBA00022821"/>
    </source>
</evidence>
<evidence type="ECO:0000313" key="8">
    <source>
        <dbReference type="EnsemblPlants" id="Kaladp0045s0474.1.v1.1.CDS.1"/>
    </source>
</evidence>
<evidence type="ECO:0000259" key="5">
    <source>
        <dbReference type="Pfam" id="PF00931"/>
    </source>
</evidence>
<evidence type="ECO:0000259" key="6">
    <source>
        <dbReference type="Pfam" id="PF18052"/>
    </source>
</evidence>
<feature type="domain" description="NB-ARC" evidence="5">
    <location>
        <begin position="184"/>
        <end position="231"/>
    </location>
</feature>
<keyword evidence="1" id="KW-0677">Repeat</keyword>
<dbReference type="Gene3D" id="1.10.10.10">
    <property type="entry name" value="Winged helix-like DNA-binding domain superfamily/Winged helix DNA-binding domain"/>
    <property type="match status" value="1"/>
</dbReference>
<feature type="domain" description="Disease resistance protein winged helix" evidence="7">
    <location>
        <begin position="461"/>
        <end position="529"/>
    </location>
</feature>
<dbReference type="Pfam" id="PF00931">
    <property type="entry name" value="NB-ARC"/>
    <property type="match status" value="2"/>
</dbReference>
<keyword evidence="9" id="KW-1185">Reference proteome</keyword>
<keyword evidence="4" id="KW-0067">ATP-binding</keyword>
<dbReference type="GO" id="GO:0043531">
    <property type="term" value="F:ADP binding"/>
    <property type="evidence" value="ECO:0007669"/>
    <property type="project" value="InterPro"/>
</dbReference>
<evidence type="ECO:0000256" key="1">
    <source>
        <dbReference type="ARBA" id="ARBA00022737"/>
    </source>
</evidence>
<dbReference type="InterPro" id="IPR027417">
    <property type="entry name" value="P-loop_NTPase"/>
</dbReference>
<evidence type="ECO:0000256" key="2">
    <source>
        <dbReference type="ARBA" id="ARBA00022741"/>
    </source>
</evidence>
<feature type="domain" description="Disease resistance N-terminal" evidence="6">
    <location>
        <begin position="35"/>
        <end position="92"/>
    </location>
</feature>
<dbReference type="Proteomes" id="UP000594263">
    <property type="component" value="Unplaced"/>
</dbReference>
<dbReference type="Gene3D" id="3.40.50.300">
    <property type="entry name" value="P-loop containing nucleotide triphosphate hydrolases"/>
    <property type="match status" value="1"/>
</dbReference>
<dbReference type="PANTHER" id="PTHR36766">
    <property type="entry name" value="PLANT BROAD-SPECTRUM MILDEW RESISTANCE PROTEIN RPW8"/>
    <property type="match status" value="1"/>
</dbReference>
<dbReference type="InterPro" id="IPR002182">
    <property type="entry name" value="NB-ARC"/>
</dbReference>
<evidence type="ECO:0008006" key="10">
    <source>
        <dbReference type="Google" id="ProtNLM"/>
    </source>
</evidence>
<dbReference type="GO" id="GO:0006952">
    <property type="term" value="P:defense response"/>
    <property type="evidence" value="ECO:0007669"/>
    <property type="project" value="UniProtKB-KW"/>
</dbReference>
<dbReference type="InterPro" id="IPR036388">
    <property type="entry name" value="WH-like_DNA-bd_sf"/>
</dbReference>
<dbReference type="InterPro" id="IPR042197">
    <property type="entry name" value="Apaf_helical"/>
</dbReference>
<evidence type="ECO:0000259" key="7">
    <source>
        <dbReference type="Pfam" id="PF23559"/>
    </source>
</evidence>
<dbReference type="InterPro" id="IPR041118">
    <property type="entry name" value="Rx_N"/>
</dbReference>
<dbReference type="Pfam" id="PF23559">
    <property type="entry name" value="WHD_DRP"/>
    <property type="match status" value="1"/>
</dbReference>
<dbReference type="AlphaFoldDB" id="A0A7N0TV31"/>
<dbReference type="PANTHER" id="PTHR36766:SF40">
    <property type="entry name" value="DISEASE RESISTANCE PROTEIN RGA3"/>
    <property type="match status" value="1"/>
</dbReference>
<dbReference type="SUPFAM" id="SSF52540">
    <property type="entry name" value="P-loop containing nucleoside triphosphate hydrolases"/>
    <property type="match status" value="1"/>
</dbReference>
<dbReference type="EnsemblPlants" id="Kaladp0045s0474.1.v1.1">
    <property type="protein sequence ID" value="Kaladp0045s0474.1.v1.1.CDS.1"/>
    <property type="gene ID" value="Kaladp0045s0474.v1.1"/>
</dbReference>
<dbReference type="Gramene" id="Kaladp0045s0474.1.v1.1">
    <property type="protein sequence ID" value="Kaladp0045s0474.1.v1.1.CDS.1"/>
    <property type="gene ID" value="Kaladp0045s0474.v1.1"/>
</dbReference>
<evidence type="ECO:0000256" key="4">
    <source>
        <dbReference type="ARBA" id="ARBA00022840"/>
    </source>
</evidence>
<accession>A0A7N0TV31</accession>
<sequence>MTGPEVAIASAASKVLFTKGAYDFFFKWNLDEFLLDRLKALVSSTKSLLTVAEMRQIQENTIDDEWFKKARFAVCDAEDVLDKIFTDVQKEEYRMGESPGTLNIVKEKLRYKGKDIVRSVHPCKKTREAEMSEIIKKLESVASQVSHLGLDSNNELAAIREMKGKPTSSVNDTIKVCGRSEDKKKIMKLLGSTGGVDDDLRVIPIVGLGGVGKTTLANMIFHECRSLSQSFLLPSLIPHKTQMDEDGTLKAPVFDVKAWVCLSDEFQVVDVIKSILEFITREKPALDGLDLLQRKLKEQLQGKKFLIILDDSWSEDRKKWDDLRTPFLVGQSGSRIIVTTRSIKVAEIVTSVKGFFYQLNLMPKDECWSLFESVAFPYGSEGASPTLKEISRRIVDKCKGLPLSIKMIGGLLFSYGNDEMKWKSVLESTVWSSKSKILPSLWLSYYHLPRYVQQCLAYFSLFPKDFEFQMEEMVMLWVAEGFIERTPESEQYEDVARGYFNHLLLNFFIQKSSSDSSQFILHDLVHDLAEYVSRGLCVDLFDINLQSRRFCYIHKEDEMSLCKSKVQKLKRLRTFLPMAKSYFVLAYLDKKF</sequence>
<evidence type="ECO:0000313" key="9">
    <source>
        <dbReference type="Proteomes" id="UP000594263"/>
    </source>
</evidence>
<dbReference type="GO" id="GO:0005524">
    <property type="term" value="F:ATP binding"/>
    <property type="evidence" value="ECO:0007669"/>
    <property type="project" value="UniProtKB-KW"/>
</dbReference>
<dbReference type="Pfam" id="PF18052">
    <property type="entry name" value="Rx_N"/>
    <property type="match status" value="1"/>
</dbReference>
<dbReference type="InterPro" id="IPR058922">
    <property type="entry name" value="WHD_DRP"/>
</dbReference>
<protein>
    <recommendedName>
        <fullName evidence="10">NB-ARC domain-containing protein</fullName>
    </recommendedName>
</protein>
<keyword evidence="2" id="KW-0547">Nucleotide-binding</keyword>
<name>A0A7N0TV31_KALFE</name>
<organism evidence="8 9">
    <name type="scientific">Kalanchoe fedtschenkoi</name>
    <name type="common">Lavender scallops</name>
    <name type="synonym">South American air plant</name>
    <dbReference type="NCBI Taxonomy" id="63787"/>
    <lineage>
        <taxon>Eukaryota</taxon>
        <taxon>Viridiplantae</taxon>
        <taxon>Streptophyta</taxon>
        <taxon>Embryophyta</taxon>
        <taxon>Tracheophyta</taxon>
        <taxon>Spermatophyta</taxon>
        <taxon>Magnoliopsida</taxon>
        <taxon>eudicotyledons</taxon>
        <taxon>Gunneridae</taxon>
        <taxon>Pentapetalae</taxon>
        <taxon>Saxifragales</taxon>
        <taxon>Crassulaceae</taxon>
        <taxon>Kalanchoe</taxon>
    </lineage>
</organism>
<proteinExistence type="predicted"/>
<keyword evidence="3" id="KW-0611">Plant defense</keyword>